<dbReference type="InterPro" id="IPR036390">
    <property type="entry name" value="WH_DNA-bd_sf"/>
</dbReference>
<accession>A0ABZ0IPW3</accession>
<name>A0ABZ0IPW3_9BACT</name>
<dbReference type="PANTHER" id="PTHR13504:SF38">
    <property type="entry name" value="FIDO DOMAIN-CONTAINING PROTEIN"/>
    <property type="match status" value="1"/>
</dbReference>
<organism evidence="2 3">
    <name type="scientific">Imperialibacter roseus</name>
    <dbReference type="NCBI Taxonomy" id="1324217"/>
    <lineage>
        <taxon>Bacteria</taxon>
        <taxon>Pseudomonadati</taxon>
        <taxon>Bacteroidota</taxon>
        <taxon>Cytophagia</taxon>
        <taxon>Cytophagales</taxon>
        <taxon>Flammeovirgaceae</taxon>
        <taxon>Imperialibacter</taxon>
    </lineage>
</organism>
<gene>
    <name evidence="2" type="ORF">RT717_00395</name>
</gene>
<reference evidence="2 3" key="1">
    <citation type="journal article" date="2023" name="Microbiol. Resour. Announc.">
        <title>Complete Genome Sequence of Imperialibacter roseus strain P4T.</title>
        <authorList>
            <person name="Tizabi D.R."/>
            <person name="Bachvaroff T."/>
            <person name="Hill R.T."/>
        </authorList>
    </citation>
    <scope>NUCLEOTIDE SEQUENCE [LARGE SCALE GENOMIC DNA]</scope>
    <source>
        <strain evidence="2 3">P4T</strain>
    </source>
</reference>
<dbReference type="InterPro" id="IPR036597">
    <property type="entry name" value="Fido-like_dom_sf"/>
</dbReference>
<dbReference type="Proteomes" id="UP001302349">
    <property type="component" value="Chromosome"/>
</dbReference>
<evidence type="ECO:0000313" key="3">
    <source>
        <dbReference type="Proteomes" id="UP001302349"/>
    </source>
</evidence>
<dbReference type="InterPro" id="IPR003812">
    <property type="entry name" value="Fido"/>
</dbReference>
<sequence length="347" mass="39955">MNLTPRQQEIIDIIATQGRLSISAIKELLDRKLSIPTLNRDMAKLVEANYLKKLGAGRAITYVISPDYQLFAPVDTSDYFDLDPDRRGARVFFNHELLQSLRDVRLFTDKEMAGLQKLRDEYQRNIASLSPTLYQKELERLTIELSWKSSQIEGNTYTLLETERLFKEKQEADNKTKEEAIMLLNHKEVITYLMEHKNLAQALTLRTLEEIHSLLIKDLNVGCNIRSRAVGITGTAYSPLDNEYQIRENLELMCGLINSKDNGFEKALLAVVLISYIQPFEDGNKRTGRMISNALLIADDACPLSYRSVDSLDYKKAMLLFYEQNNLTAFKTIFIEQNEFGVKNYFR</sequence>
<dbReference type="PANTHER" id="PTHR13504">
    <property type="entry name" value="FIDO DOMAIN-CONTAINING PROTEIN DDB_G0283145"/>
    <property type="match status" value="1"/>
</dbReference>
<dbReference type="SUPFAM" id="SSF140931">
    <property type="entry name" value="Fic-like"/>
    <property type="match status" value="1"/>
</dbReference>
<dbReference type="EMBL" id="CP136051">
    <property type="protein sequence ID" value="WOK07078.1"/>
    <property type="molecule type" value="Genomic_DNA"/>
</dbReference>
<evidence type="ECO:0000259" key="1">
    <source>
        <dbReference type="PROSITE" id="PS51459"/>
    </source>
</evidence>
<protein>
    <submittedName>
        <fullName evidence="2">Fic family protein</fullName>
    </submittedName>
</protein>
<evidence type="ECO:0000313" key="2">
    <source>
        <dbReference type="EMBL" id="WOK07078.1"/>
    </source>
</evidence>
<dbReference type="InterPro" id="IPR040198">
    <property type="entry name" value="Fido_containing"/>
</dbReference>
<proteinExistence type="predicted"/>
<dbReference type="Gene3D" id="1.10.3290.10">
    <property type="entry name" value="Fido-like domain"/>
    <property type="match status" value="1"/>
</dbReference>
<dbReference type="SUPFAM" id="SSF46785">
    <property type="entry name" value="Winged helix' DNA-binding domain"/>
    <property type="match status" value="1"/>
</dbReference>
<dbReference type="Pfam" id="PF02661">
    <property type="entry name" value="Fic"/>
    <property type="match status" value="1"/>
</dbReference>
<dbReference type="RefSeq" id="WP_317489767.1">
    <property type="nucleotide sequence ID" value="NZ_CP136051.1"/>
</dbReference>
<keyword evidence="3" id="KW-1185">Reference proteome</keyword>
<dbReference type="PROSITE" id="PS51459">
    <property type="entry name" value="FIDO"/>
    <property type="match status" value="1"/>
</dbReference>
<feature type="domain" description="Fido" evidence="1">
    <location>
        <begin position="203"/>
        <end position="336"/>
    </location>
</feature>